<dbReference type="EMBL" id="NPEX01000010">
    <property type="protein sequence ID" value="RAI45652.1"/>
    <property type="molecule type" value="Genomic_DNA"/>
</dbReference>
<comment type="caution">
    <text evidence="2">The sequence shown here is derived from an EMBL/GenBank/DDBJ whole genome shotgun (WGS) entry which is preliminary data.</text>
</comment>
<feature type="compositionally biased region" description="Basic and acidic residues" evidence="1">
    <location>
        <begin position="41"/>
        <end position="57"/>
    </location>
</feature>
<organism evidence="2 3">
    <name type="scientific">Rhodoplanes roseus</name>
    <dbReference type="NCBI Taxonomy" id="29409"/>
    <lineage>
        <taxon>Bacteria</taxon>
        <taxon>Pseudomonadati</taxon>
        <taxon>Pseudomonadota</taxon>
        <taxon>Alphaproteobacteria</taxon>
        <taxon>Hyphomicrobiales</taxon>
        <taxon>Nitrobacteraceae</taxon>
        <taxon>Rhodoplanes</taxon>
    </lineage>
</organism>
<reference evidence="2 3" key="1">
    <citation type="submission" date="2017-07" db="EMBL/GenBank/DDBJ databases">
        <title>Draft Genome Sequences of Select Purple Nonsulfur Bacteria.</title>
        <authorList>
            <person name="Lasarre B."/>
            <person name="Mckinlay J.B."/>
        </authorList>
    </citation>
    <scope>NUCLEOTIDE SEQUENCE [LARGE SCALE GENOMIC DNA]</scope>
    <source>
        <strain evidence="2 3">DSM 5909</strain>
    </source>
</reference>
<proteinExistence type="predicted"/>
<evidence type="ECO:0000313" key="3">
    <source>
        <dbReference type="Proteomes" id="UP000249130"/>
    </source>
</evidence>
<evidence type="ECO:0000256" key="1">
    <source>
        <dbReference type="SAM" id="MobiDB-lite"/>
    </source>
</evidence>
<feature type="region of interest" description="Disordered" evidence="1">
    <location>
        <begin position="40"/>
        <end position="73"/>
    </location>
</feature>
<evidence type="ECO:0000313" key="2">
    <source>
        <dbReference type="EMBL" id="RAI45652.1"/>
    </source>
</evidence>
<gene>
    <name evidence="2" type="ORF">CH341_02640</name>
</gene>
<accession>A0A327L840</accession>
<dbReference type="AlphaFoldDB" id="A0A327L840"/>
<protein>
    <submittedName>
        <fullName evidence="2">Uncharacterized protein</fullName>
    </submittedName>
</protein>
<dbReference type="Proteomes" id="UP000249130">
    <property type="component" value="Unassembled WGS sequence"/>
</dbReference>
<sequence length="73" mass="7760">MIMRGLTMRDSRTDTTGPDEGADDATVARVTLAVGNLRVSTETRDSAAPHLRLDRSPTGRLGEGLGGRLPRSP</sequence>
<name>A0A327L840_9BRAD</name>
<feature type="region of interest" description="Disordered" evidence="1">
    <location>
        <begin position="1"/>
        <end position="24"/>
    </location>
</feature>
<keyword evidence="3" id="KW-1185">Reference proteome</keyword>